<keyword evidence="2" id="KW-1185">Reference proteome</keyword>
<comment type="caution">
    <text evidence="1">The sequence shown here is derived from an EMBL/GenBank/DDBJ whole genome shotgun (WGS) entry which is preliminary data.</text>
</comment>
<name>A0A8J3SZP3_9ACTN</name>
<proteinExistence type="predicted"/>
<evidence type="ECO:0000313" key="1">
    <source>
        <dbReference type="EMBL" id="GII01290.1"/>
    </source>
</evidence>
<accession>A0A8J3SZP3</accession>
<dbReference type="EMBL" id="BOOK01000022">
    <property type="protein sequence ID" value="GII01290.1"/>
    <property type="molecule type" value="Genomic_DNA"/>
</dbReference>
<dbReference type="Proteomes" id="UP000634476">
    <property type="component" value="Unassembled WGS sequence"/>
</dbReference>
<sequence>MVSAVTSADSSQAIAVVAEPAASAVAVLLVKTAAPVAAARSSRIPFFIRSPYLGEKWEK</sequence>
<protein>
    <submittedName>
        <fullName evidence="1">Uncharacterized protein</fullName>
    </submittedName>
</protein>
<reference evidence="1" key="1">
    <citation type="submission" date="2021-01" db="EMBL/GenBank/DDBJ databases">
        <title>Whole genome shotgun sequence of Planobispora takensis NBRC 109077.</title>
        <authorList>
            <person name="Komaki H."/>
            <person name="Tamura T."/>
        </authorList>
    </citation>
    <scope>NUCLEOTIDE SEQUENCE</scope>
    <source>
        <strain evidence="1">NBRC 109077</strain>
    </source>
</reference>
<organism evidence="1 2">
    <name type="scientific">Planobispora takensis</name>
    <dbReference type="NCBI Taxonomy" id="1367882"/>
    <lineage>
        <taxon>Bacteria</taxon>
        <taxon>Bacillati</taxon>
        <taxon>Actinomycetota</taxon>
        <taxon>Actinomycetes</taxon>
        <taxon>Streptosporangiales</taxon>
        <taxon>Streptosporangiaceae</taxon>
        <taxon>Planobispora</taxon>
    </lineage>
</organism>
<dbReference type="AlphaFoldDB" id="A0A8J3SZP3"/>
<evidence type="ECO:0000313" key="2">
    <source>
        <dbReference type="Proteomes" id="UP000634476"/>
    </source>
</evidence>
<gene>
    <name evidence="1" type="ORF">Pta02_32980</name>
</gene>